<gene>
    <name evidence="3" type="ORF">RSOLAG22IIIB_10025</name>
</gene>
<dbReference type="GO" id="GO:0004222">
    <property type="term" value="F:metalloendopeptidase activity"/>
    <property type="evidence" value="ECO:0007669"/>
    <property type="project" value="InterPro"/>
</dbReference>
<dbReference type="SUPFAM" id="SSF55486">
    <property type="entry name" value="Metalloproteases ('zincins'), catalytic domain"/>
    <property type="match status" value="1"/>
</dbReference>
<feature type="domain" description="Lysine-specific metallo-endopeptidase" evidence="2">
    <location>
        <begin position="83"/>
        <end position="213"/>
    </location>
</feature>
<dbReference type="InterPro" id="IPR024079">
    <property type="entry name" value="MetalloPept_cat_dom_sf"/>
</dbReference>
<sequence>MRFVTTALFFSFLVFQVSALTSGDSTSNAQDAAVNSSPNHIDTPTINYIGCKPRQQAKINEAVMNANTMIGRARFYLNKHKTRRIKTLYTTWFGRAEAKYYDVVSSRFNRMGVQASSFTYDCNVCGVQYPAPAYLAPGSSPRTIRLCENFWGRFPTGTRADFKAGWIIRELSRAPEMGDTLTNWHIGLSGAKKLAKQPHHAVMSPSNYMYFAKNAPASR</sequence>
<dbReference type="Proteomes" id="UP000044841">
    <property type="component" value="Unassembled WGS sequence"/>
</dbReference>
<dbReference type="AlphaFoldDB" id="A0A0K6G115"/>
<dbReference type="Gene3D" id="3.40.390.10">
    <property type="entry name" value="Collagenase (Catalytic Domain)"/>
    <property type="match status" value="1"/>
</dbReference>
<accession>A0A0K6G115</accession>
<dbReference type="EMBL" id="CYGV01001281">
    <property type="protein sequence ID" value="CUA72054.1"/>
    <property type="molecule type" value="Genomic_DNA"/>
</dbReference>
<evidence type="ECO:0000313" key="3">
    <source>
        <dbReference type="EMBL" id="CUA72054.1"/>
    </source>
</evidence>
<proteinExistence type="predicted"/>
<dbReference type="Pfam" id="PF14521">
    <property type="entry name" value="Aspzincin_M35"/>
    <property type="match status" value="1"/>
</dbReference>
<name>A0A0K6G115_9AGAM</name>
<reference evidence="3 4" key="1">
    <citation type="submission" date="2015-07" db="EMBL/GenBank/DDBJ databases">
        <authorList>
            <person name="Noorani M."/>
        </authorList>
    </citation>
    <scope>NUCLEOTIDE SEQUENCE [LARGE SCALE GENOMIC DNA]</scope>
    <source>
        <strain evidence="3">BBA 69670</strain>
    </source>
</reference>
<evidence type="ECO:0000256" key="1">
    <source>
        <dbReference type="SAM" id="SignalP"/>
    </source>
</evidence>
<organism evidence="3 4">
    <name type="scientific">Rhizoctonia solani</name>
    <dbReference type="NCBI Taxonomy" id="456999"/>
    <lineage>
        <taxon>Eukaryota</taxon>
        <taxon>Fungi</taxon>
        <taxon>Dikarya</taxon>
        <taxon>Basidiomycota</taxon>
        <taxon>Agaricomycotina</taxon>
        <taxon>Agaricomycetes</taxon>
        <taxon>Cantharellales</taxon>
        <taxon>Ceratobasidiaceae</taxon>
        <taxon>Rhizoctonia</taxon>
    </lineage>
</organism>
<dbReference type="InterPro" id="IPR029463">
    <property type="entry name" value="Lys_MEP"/>
</dbReference>
<protein>
    <recommendedName>
        <fullName evidence="2">Lysine-specific metallo-endopeptidase domain-containing protein</fullName>
    </recommendedName>
</protein>
<feature type="signal peptide" evidence="1">
    <location>
        <begin position="1"/>
        <end position="19"/>
    </location>
</feature>
<evidence type="ECO:0000259" key="2">
    <source>
        <dbReference type="Pfam" id="PF14521"/>
    </source>
</evidence>
<evidence type="ECO:0000313" key="4">
    <source>
        <dbReference type="Proteomes" id="UP000044841"/>
    </source>
</evidence>
<feature type="chain" id="PRO_5005502804" description="Lysine-specific metallo-endopeptidase domain-containing protein" evidence="1">
    <location>
        <begin position="20"/>
        <end position="219"/>
    </location>
</feature>
<keyword evidence="4" id="KW-1185">Reference proteome</keyword>
<keyword evidence="1" id="KW-0732">Signal</keyword>